<keyword evidence="2" id="KW-1185">Reference proteome</keyword>
<evidence type="ECO:0000313" key="1">
    <source>
        <dbReference type="EMBL" id="USR41530.1"/>
    </source>
</evidence>
<dbReference type="Gene3D" id="3.40.50.300">
    <property type="entry name" value="P-loop containing nucleotide triphosphate hydrolases"/>
    <property type="match status" value="1"/>
</dbReference>
<accession>A0ABY5ACG4</accession>
<name>A0ABY5ACG4_9GAMM</name>
<dbReference type="GeneID" id="300081090"/>
<protein>
    <recommendedName>
        <fullName evidence="3">Sulfotransferase family protein</fullName>
    </recommendedName>
</protein>
<reference evidence="1" key="1">
    <citation type="submission" date="2022-06" db="EMBL/GenBank/DDBJ databases">
        <title>Complete genome of Pseudomonas hydrolytica DSWY01T.</title>
        <authorList>
            <person name="Jung J."/>
            <person name="Jeon C.O."/>
        </authorList>
    </citation>
    <scope>NUCLEOTIDE SEQUENCE</scope>
    <source>
        <strain evidence="1">DSWY01</strain>
    </source>
</reference>
<evidence type="ECO:0008006" key="3">
    <source>
        <dbReference type="Google" id="ProtNLM"/>
    </source>
</evidence>
<proteinExistence type="predicted"/>
<dbReference type="SUPFAM" id="SSF52540">
    <property type="entry name" value="P-loop containing nucleoside triphosphate hydrolases"/>
    <property type="match status" value="1"/>
</dbReference>
<sequence length="249" mass="29325">MTIISFEHRFVFVKTRKTASTSLEAFLRRYTVAGDVVTQLTPRDEKWCVERGWCSCNYAADPEVERAYMQLCMDDCFDEAMRYIRSAKRLYVGHMPASKIKRLLEGNGYRWEDFHFFTVERHPYSWLLFVLLYNNSAYHERGACEIDLNDINERARAFIESEGFLQRLNSNLYTEEGRLLVKDVMRYENLQEDLARMLTPLVGTPDMSEFPFLKKNAQHLSPTDVFDVKTLELLRRKAEPVLQLAGYER</sequence>
<dbReference type="EMBL" id="CP099397">
    <property type="protein sequence ID" value="USR41530.1"/>
    <property type="molecule type" value="Genomic_DNA"/>
</dbReference>
<dbReference type="InterPro" id="IPR027417">
    <property type="entry name" value="P-loop_NTPase"/>
</dbReference>
<evidence type="ECO:0000313" key="2">
    <source>
        <dbReference type="Proteomes" id="UP001054897"/>
    </source>
</evidence>
<organism evidence="1 2">
    <name type="scientific">Ectopseudomonas hydrolytica</name>
    <dbReference type="NCBI Taxonomy" id="2493633"/>
    <lineage>
        <taxon>Bacteria</taxon>
        <taxon>Pseudomonadati</taxon>
        <taxon>Pseudomonadota</taxon>
        <taxon>Gammaproteobacteria</taxon>
        <taxon>Pseudomonadales</taxon>
        <taxon>Pseudomonadaceae</taxon>
        <taxon>Ectopseudomonas</taxon>
    </lineage>
</organism>
<dbReference type="RefSeq" id="WP_129483558.1">
    <property type="nucleotide sequence ID" value="NZ_CP099397.1"/>
</dbReference>
<dbReference type="Proteomes" id="UP001054897">
    <property type="component" value="Chromosome"/>
</dbReference>
<gene>
    <name evidence="1" type="ORF">L1F06_008925</name>
</gene>